<keyword evidence="4" id="KW-1185">Reference proteome</keyword>
<dbReference type="Gene3D" id="2.60.40.10">
    <property type="entry name" value="Immunoglobulins"/>
    <property type="match status" value="1"/>
</dbReference>
<reference evidence="3 4" key="1">
    <citation type="submission" date="2019-01" db="EMBL/GenBank/DDBJ databases">
        <title>A draft genome assembly of the solar-powered sea slug Elysia chlorotica.</title>
        <authorList>
            <person name="Cai H."/>
            <person name="Li Q."/>
            <person name="Fang X."/>
            <person name="Li J."/>
            <person name="Curtis N.E."/>
            <person name="Altenburger A."/>
            <person name="Shibata T."/>
            <person name="Feng M."/>
            <person name="Maeda T."/>
            <person name="Schwartz J.A."/>
            <person name="Shigenobu S."/>
            <person name="Lundholm N."/>
            <person name="Nishiyama T."/>
            <person name="Yang H."/>
            <person name="Hasebe M."/>
            <person name="Li S."/>
            <person name="Pierce S.K."/>
            <person name="Wang J."/>
        </authorList>
    </citation>
    <scope>NUCLEOTIDE SEQUENCE [LARGE SCALE GENOMIC DNA]</scope>
    <source>
        <strain evidence="3">EC2010</strain>
        <tissue evidence="3">Whole organism of an adult</tissue>
    </source>
</reference>
<dbReference type="InterPro" id="IPR003961">
    <property type="entry name" value="FN3_dom"/>
</dbReference>
<feature type="signal peptide" evidence="1">
    <location>
        <begin position="1"/>
        <end position="25"/>
    </location>
</feature>
<evidence type="ECO:0000313" key="4">
    <source>
        <dbReference type="Proteomes" id="UP000271974"/>
    </source>
</evidence>
<dbReference type="OrthoDB" id="6142965at2759"/>
<proteinExistence type="predicted"/>
<name>A0A3S0ZJ71_ELYCH</name>
<dbReference type="AlphaFoldDB" id="A0A3S0ZJ71"/>
<sequence>MAAARKNYTLWNLIYLISICGTANSLFNQPKAVIDPPDSFVIIGETVRVTCSSSELFKGDVSQVQFKITTNNNAWFLPTENQTDLGNSVVQTYVHVTEQFSSITSLSCFHREKQVRSTKIYTEKPLMRINITKIFFEDRGSYVHFTWLSNTKYYIDPDKIQTKALYSFGGQPENWTTDGTACGEIPDFLCDANQAIGYNIYIRFYVSYSTLRKRPGLDYLQPLFDTQVSSDYNFTFEDIRKTTPVTDVQLKDVGKVCTNVTWTLPYYIAEICYKCPQLLYMIELIEGGNEKLLIEGTQRPPASGQSVQVCGLTPFTQYTLTVRVKVQEVNPWSDPSIPIQLTTAEDRPLAGPLLMDTGYHTERSCNNGKRQMLIYWK</sequence>
<organism evidence="3 4">
    <name type="scientific">Elysia chlorotica</name>
    <name type="common">Eastern emerald elysia</name>
    <name type="synonym">Sea slug</name>
    <dbReference type="NCBI Taxonomy" id="188477"/>
    <lineage>
        <taxon>Eukaryota</taxon>
        <taxon>Metazoa</taxon>
        <taxon>Spiralia</taxon>
        <taxon>Lophotrochozoa</taxon>
        <taxon>Mollusca</taxon>
        <taxon>Gastropoda</taxon>
        <taxon>Heterobranchia</taxon>
        <taxon>Euthyneura</taxon>
        <taxon>Panpulmonata</taxon>
        <taxon>Sacoglossa</taxon>
        <taxon>Placobranchoidea</taxon>
        <taxon>Plakobranchidae</taxon>
        <taxon>Elysia</taxon>
    </lineage>
</organism>
<dbReference type="InterPro" id="IPR013783">
    <property type="entry name" value="Ig-like_fold"/>
</dbReference>
<dbReference type="InterPro" id="IPR036116">
    <property type="entry name" value="FN3_sf"/>
</dbReference>
<accession>A0A3S0ZJ71</accession>
<dbReference type="EMBL" id="RQTK01002086">
    <property type="protein sequence ID" value="RUS68701.1"/>
    <property type="molecule type" value="Genomic_DNA"/>
</dbReference>
<evidence type="ECO:0000256" key="1">
    <source>
        <dbReference type="SAM" id="SignalP"/>
    </source>
</evidence>
<keyword evidence="1" id="KW-0732">Signal</keyword>
<dbReference type="CDD" id="cd00063">
    <property type="entry name" value="FN3"/>
    <property type="match status" value="1"/>
</dbReference>
<dbReference type="SUPFAM" id="SSF49265">
    <property type="entry name" value="Fibronectin type III"/>
    <property type="match status" value="1"/>
</dbReference>
<comment type="caution">
    <text evidence="3">The sequence shown here is derived from an EMBL/GenBank/DDBJ whole genome shotgun (WGS) entry which is preliminary data.</text>
</comment>
<evidence type="ECO:0000259" key="2">
    <source>
        <dbReference type="PROSITE" id="PS50853"/>
    </source>
</evidence>
<evidence type="ECO:0000313" key="3">
    <source>
        <dbReference type="EMBL" id="RUS68701.1"/>
    </source>
</evidence>
<protein>
    <recommendedName>
        <fullName evidence="2">Fibronectin type-III domain-containing protein</fullName>
    </recommendedName>
</protein>
<gene>
    <name evidence="3" type="ORF">EGW08_023537</name>
</gene>
<feature type="domain" description="Fibronectin type-III" evidence="2">
    <location>
        <begin position="244"/>
        <end position="346"/>
    </location>
</feature>
<feature type="non-terminal residue" evidence="3">
    <location>
        <position position="377"/>
    </location>
</feature>
<dbReference type="PROSITE" id="PS50853">
    <property type="entry name" value="FN3"/>
    <property type="match status" value="1"/>
</dbReference>
<feature type="chain" id="PRO_5018660160" description="Fibronectin type-III domain-containing protein" evidence="1">
    <location>
        <begin position="26"/>
        <end position="377"/>
    </location>
</feature>
<dbReference type="Proteomes" id="UP000271974">
    <property type="component" value="Unassembled WGS sequence"/>
</dbReference>